<comment type="caution">
    <text evidence="2">The sequence shown here is derived from an EMBL/GenBank/DDBJ whole genome shotgun (WGS) entry which is preliminary data.</text>
</comment>
<name>A0A8H3DPF6_9AGAM</name>
<evidence type="ECO:0000256" key="1">
    <source>
        <dbReference type="SAM" id="MobiDB-lite"/>
    </source>
</evidence>
<proteinExistence type="predicted"/>
<sequence>MEVDTQTSAPVPAILPPVAQGGPGILTESMGLVRHENQEVTLSELQARLFLREGDEWVNLGMGKLVFSIGKLSMRAYIAVVSVRSQTVLLDFAIAEAGKRRDRHVYVNAPNPKATSGSPHPRLHCFKFQTEKHAFQLEKRLMALANRDPIAAISRYLPSHKTATPEQIQRARANYASARLKQLQESGIHPVNPLDLSDPYSLPWVTPVRASSAKPRVHPYATIGKERKSRRSDANADSTARVLAEALAATSITPVDQMERSDNVQSSIFGPLPPPPPAVKWGGFAEFGPRSNRSAATSKEITPDPTTEPRVSQDFVTAFASQTLQDSEQSDSASS</sequence>
<reference evidence="2" key="1">
    <citation type="submission" date="2021-01" db="EMBL/GenBank/DDBJ databases">
        <authorList>
            <person name="Kaushik A."/>
        </authorList>
    </citation>
    <scope>NUCLEOTIDE SEQUENCE</scope>
    <source>
        <strain evidence="2">AG6-10EEA</strain>
    </source>
</reference>
<gene>
    <name evidence="2" type="ORF">RDB_LOCUS166996</name>
</gene>
<dbReference type="Proteomes" id="UP000663853">
    <property type="component" value="Unassembled WGS sequence"/>
</dbReference>
<organism evidence="2 3">
    <name type="scientific">Rhizoctonia solani</name>
    <dbReference type="NCBI Taxonomy" id="456999"/>
    <lineage>
        <taxon>Eukaryota</taxon>
        <taxon>Fungi</taxon>
        <taxon>Dikarya</taxon>
        <taxon>Basidiomycota</taxon>
        <taxon>Agaricomycotina</taxon>
        <taxon>Agaricomycetes</taxon>
        <taxon>Cantharellales</taxon>
        <taxon>Ceratobasidiaceae</taxon>
        <taxon>Rhizoctonia</taxon>
    </lineage>
</organism>
<protein>
    <recommendedName>
        <fullName evidence="4">PH domain-containing protein</fullName>
    </recommendedName>
</protein>
<feature type="compositionally biased region" description="Polar residues" evidence="1">
    <location>
        <begin position="291"/>
        <end position="300"/>
    </location>
</feature>
<evidence type="ECO:0008006" key="4">
    <source>
        <dbReference type="Google" id="ProtNLM"/>
    </source>
</evidence>
<dbReference type="AlphaFoldDB" id="A0A8H3DPF6"/>
<dbReference type="EMBL" id="CAJMXA010003992">
    <property type="protein sequence ID" value="CAE6530503.1"/>
    <property type="molecule type" value="Genomic_DNA"/>
</dbReference>
<evidence type="ECO:0000313" key="3">
    <source>
        <dbReference type="Proteomes" id="UP000663853"/>
    </source>
</evidence>
<evidence type="ECO:0000313" key="2">
    <source>
        <dbReference type="EMBL" id="CAE6530503.1"/>
    </source>
</evidence>
<feature type="compositionally biased region" description="Polar residues" evidence="1">
    <location>
        <begin position="319"/>
        <end position="335"/>
    </location>
</feature>
<accession>A0A8H3DPF6</accession>
<feature type="region of interest" description="Disordered" evidence="1">
    <location>
        <begin position="271"/>
        <end position="335"/>
    </location>
</feature>